<keyword evidence="3" id="KW-1185">Reference proteome</keyword>
<dbReference type="AlphaFoldDB" id="A0A7Z2GJ00"/>
<accession>A0A7Z2GJ00</accession>
<feature type="chain" id="PRO_5031534763" evidence="1">
    <location>
        <begin position="28"/>
        <end position="66"/>
    </location>
</feature>
<name>A0A7Z2GJ00_9BURK</name>
<keyword evidence="1" id="KW-0732">Signal</keyword>
<evidence type="ECO:0000313" key="3">
    <source>
        <dbReference type="Proteomes" id="UP000433577"/>
    </source>
</evidence>
<dbReference type="OrthoDB" id="9114654at2"/>
<feature type="signal peptide" evidence="1">
    <location>
        <begin position="1"/>
        <end position="27"/>
    </location>
</feature>
<dbReference type="RefSeq" id="WP_158951598.1">
    <property type="nucleotide sequence ID" value="NZ_CP046913.1"/>
</dbReference>
<dbReference type="KEGG" id="pacs:FAZ98_13140"/>
<dbReference type="Proteomes" id="UP000433577">
    <property type="component" value="Chromosome 1"/>
</dbReference>
<proteinExistence type="predicted"/>
<organism evidence="2 3">
    <name type="scientific">Paraburkholderia acidisoli</name>
    <dbReference type="NCBI Taxonomy" id="2571748"/>
    <lineage>
        <taxon>Bacteria</taxon>
        <taxon>Pseudomonadati</taxon>
        <taxon>Pseudomonadota</taxon>
        <taxon>Betaproteobacteria</taxon>
        <taxon>Burkholderiales</taxon>
        <taxon>Burkholderiaceae</taxon>
        <taxon>Paraburkholderia</taxon>
    </lineage>
</organism>
<protein>
    <submittedName>
        <fullName evidence="2">Uncharacterized protein</fullName>
    </submittedName>
</protein>
<evidence type="ECO:0000256" key="1">
    <source>
        <dbReference type="SAM" id="SignalP"/>
    </source>
</evidence>
<sequence length="66" mass="6903">MNNRHIQTFLTVSAAFFAMSAPLHSNARTPSGANAVTPCVRSLTDVSGTSAKAETNVLPSAKAEQK</sequence>
<gene>
    <name evidence="2" type="ORF">FAZ98_13140</name>
</gene>
<reference evidence="2 3" key="1">
    <citation type="submission" date="2019-12" db="EMBL/GenBank/DDBJ databases">
        <title>Paraburkholderia acidiphila 7Q-K02 sp. nov and Paraburkholderia acidisoli DHF22 sp. nov., two strains isolated from forest soil.</title>
        <authorList>
            <person name="Gao Z."/>
            <person name="Qiu L."/>
        </authorList>
    </citation>
    <scope>NUCLEOTIDE SEQUENCE [LARGE SCALE GENOMIC DNA]</scope>
    <source>
        <strain evidence="2 3">DHF22</strain>
    </source>
</reference>
<evidence type="ECO:0000313" key="2">
    <source>
        <dbReference type="EMBL" id="QGZ62593.1"/>
    </source>
</evidence>
<dbReference type="EMBL" id="CP046913">
    <property type="protein sequence ID" value="QGZ62593.1"/>
    <property type="molecule type" value="Genomic_DNA"/>
</dbReference>